<dbReference type="KEGG" id="mpro:BJP34_13545"/>
<dbReference type="InterPro" id="IPR050834">
    <property type="entry name" value="Glycosyltransf_2"/>
</dbReference>
<dbReference type="Pfam" id="PF00535">
    <property type="entry name" value="Glycos_transf_2"/>
    <property type="match status" value="2"/>
</dbReference>
<dbReference type="PANTHER" id="PTHR43685:SF2">
    <property type="entry name" value="GLYCOSYLTRANSFERASE 2-LIKE DOMAIN-CONTAINING PROTEIN"/>
    <property type="match status" value="1"/>
</dbReference>
<proteinExistence type="predicted"/>
<protein>
    <submittedName>
        <fullName evidence="2">Glycosyl transferase family 2</fullName>
    </submittedName>
</protein>
<dbReference type="OrthoDB" id="468448at2"/>
<accession>A0A1D8TRQ3</accession>
<dbReference type="InterPro" id="IPR001173">
    <property type="entry name" value="Glyco_trans_2-like"/>
</dbReference>
<dbReference type="RefSeq" id="WP_070392804.1">
    <property type="nucleotide sequence ID" value="NZ_CP017599.1"/>
</dbReference>
<dbReference type="Proteomes" id="UP000177870">
    <property type="component" value="Chromosome"/>
</dbReference>
<evidence type="ECO:0000313" key="2">
    <source>
        <dbReference type="EMBL" id="AOX00342.1"/>
    </source>
</evidence>
<sequence length="886" mass="100228">MLYPIKVVDIELSRPLTTLDGLDGYMAVQGLLRFHGAPIGYVKAPITNGHCTAQTLSKRILEDHSETIINRLLYNGLSLPLGRESLCLEDLFDVPPPEYKGKLPLVTVAVCTRDRTGNLALCLDAIKQLDYPYLDIVVVDNAPTNDSTKKLLETYGNIRYICEPRPGLDWARNRAVLEAKGDIIAYTDDDVVVDSGWVKALALVFIKHPDVMAVTGLVVPYELETETQVLFEMYGGFGRGMRRKWYQVNRGNKIHWRLLGTGEFGTGANMAYRRSVFDDIGFFDPALDVGTVTNGGGDLEMFFRVLKEGHTLVYEPSAIVRHRHRRNYAQLRTQITNNSIGLFSYAIRSVFAYPDECLSFFLLLLWWIVYWNLRRLCLDFKNPTRFPRDLILAEFKGCFTGLTRYHKARHTAAEITQSFGNQERETEVDIDSDPYPIFSDPIFPALTKEEIPKIKTNPGMAVRTVDLREPLQALTDVKEYSSVRVFVKWHDHLLGSVDIANPDRGISKNRLIEVIVNQFGHKLLQVDVNFSSDYYHNQALSILSNHYKSKDKETDLLTSLPNTIPVSIIIATYDRPQDLRKCLSSLVAQESTRQLEIIVVDNHPASGWTPPVVAEFPDVILVSESRQGSAYARNAGFVASTGDIVVTIDDDVTVLPDWLEKLIAPFARPDVMVVTGNVLPLQLETKAEQCFENYGGLGRGFERLEVNGDWFESFFYQPVPTWTLGATANVAFRSSIFRHPKIGLMNEVLGAGMPSGVGEDTYLFYKVLKAGYTLVYEPNAYVWHKHRTEMAELRRQLYNYSKGHVAYNLTTLLEDGDWRGLVQILLGLPLAHLWRIFERLKGSSNYPISLIWLEITGNLAGVWSLWQSHLRVKREGRIAMGTGSRE</sequence>
<organism evidence="2 3">
    <name type="scientific">Moorena producens PAL-8-15-08-1</name>
    <dbReference type="NCBI Taxonomy" id="1458985"/>
    <lineage>
        <taxon>Bacteria</taxon>
        <taxon>Bacillati</taxon>
        <taxon>Cyanobacteriota</taxon>
        <taxon>Cyanophyceae</taxon>
        <taxon>Coleofasciculales</taxon>
        <taxon>Coleofasciculaceae</taxon>
        <taxon>Moorena</taxon>
    </lineage>
</organism>
<dbReference type="AlphaFoldDB" id="A0A1D8TRQ3"/>
<dbReference type="PANTHER" id="PTHR43685">
    <property type="entry name" value="GLYCOSYLTRANSFERASE"/>
    <property type="match status" value="1"/>
</dbReference>
<keyword evidence="2" id="KW-0808">Transferase</keyword>
<dbReference type="Gene3D" id="3.90.550.10">
    <property type="entry name" value="Spore Coat Polysaccharide Biosynthesis Protein SpsA, Chain A"/>
    <property type="match status" value="2"/>
</dbReference>
<dbReference type="GO" id="GO:0016740">
    <property type="term" value="F:transferase activity"/>
    <property type="evidence" value="ECO:0007669"/>
    <property type="project" value="UniProtKB-KW"/>
</dbReference>
<dbReference type="EMBL" id="CP017599">
    <property type="protein sequence ID" value="AOX00342.1"/>
    <property type="molecule type" value="Genomic_DNA"/>
</dbReference>
<gene>
    <name evidence="2" type="ORF">BJP34_13545</name>
</gene>
<evidence type="ECO:0000259" key="1">
    <source>
        <dbReference type="Pfam" id="PF00535"/>
    </source>
</evidence>
<feature type="domain" description="Glycosyltransferase 2-like" evidence="1">
    <location>
        <begin position="107"/>
        <end position="280"/>
    </location>
</feature>
<evidence type="ECO:0000313" key="3">
    <source>
        <dbReference type="Proteomes" id="UP000177870"/>
    </source>
</evidence>
<dbReference type="STRING" id="1458985.BJP34_13545"/>
<reference evidence="3" key="1">
    <citation type="submission" date="2016-10" db="EMBL/GenBank/DDBJ databases">
        <title>Comparative genomics uncovers the prolific and rare metabolic potential of the cyanobacterial genus Moorea.</title>
        <authorList>
            <person name="Leao T."/>
            <person name="Castelao G."/>
            <person name="Korobeynikov A."/>
            <person name="Monroe E.A."/>
            <person name="Podell S."/>
            <person name="Glukhov E."/>
            <person name="Allen E."/>
            <person name="Gerwick W.H."/>
            <person name="Gerwick L."/>
        </authorList>
    </citation>
    <scope>NUCLEOTIDE SEQUENCE [LARGE SCALE GENOMIC DNA]</scope>
    <source>
        <strain evidence="3">PAL-8-15-08-1</strain>
    </source>
</reference>
<dbReference type="SUPFAM" id="SSF53448">
    <property type="entry name" value="Nucleotide-diphospho-sugar transferases"/>
    <property type="match status" value="2"/>
</dbReference>
<dbReference type="CDD" id="cd00761">
    <property type="entry name" value="Glyco_tranf_GTA_type"/>
    <property type="match status" value="1"/>
</dbReference>
<feature type="domain" description="Glycosyltransferase 2-like" evidence="1">
    <location>
        <begin position="567"/>
        <end position="679"/>
    </location>
</feature>
<name>A0A1D8TRQ3_9CYAN</name>
<dbReference type="InterPro" id="IPR029044">
    <property type="entry name" value="Nucleotide-diphossugar_trans"/>
</dbReference>